<reference evidence="2" key="1">
    <citation type="journal article" date="2019" name="Gigascience">
        <title>De novo genome assembly of the endangered Acer yangbiense, a plant species with extremely small populations endemic to Yunnan Province, China.</title>
        <authorList>
            <person name="Yang J."/>
            <person name="Wariss H.M."/>
            <person name="Tao L."/>
            <person name="Zhang R."/>
            <person name="Yun Q."/>
            <person name="Hollingsworth P."/>
            <person name="Dao Z."/>
            <person name="Luo G."/>
            <person name="Guo H."/>
            <person name="Ma Y."/>
            <person name="Sun W."/>
        </authorList>
    </citation>
    <scope>NUCLEOTIDE SEQUENCE [LARGE SCALE GENOMIC DNA]</scope>
    <source>
        <strain evidence="2">cv. br00</strain>
    </source>
</reference>
<dbReference type="EMBL" id="VDCV01000012">
    <property type="protein sequence ID" value="KAB5531688.1"/>
    <property type="molecule type" value="Genomic_DNA"/>
</dbReference>
<comment type="caution">
    <text evidence="1">The sequence shown here is derived from an EMBL/GenBank/DDBJ whole genome shotgun (WGS) entry which is preliminary data.</text>
</comment>
<protein>
    <submittedName>
        <fullName evidence="1">Uncharacterized protein</fullName>
    </submittedName>
</protein>
<evidence type="ECO:0000313" key="2">
    <source>
        <dbReference type="Proteomes" id="UP000326939"/>
    </source>
</evidence>
<gene>
    <name evidence="1" type="ORF">DKX38_018358</name>
</gene>
<proteinExistence type="predicted"/>
<sequence>MSDPKYAYPYPAQVCLSIPCSRLLSGTSSDGTSAILRCSATSERAWIPRGMVILLETSLQLCAAAALLTSAAATPPSSVSS</sequence>
<dbReference type="Proteomes" id="UP000326939">
    <property type="component" value="Chromosome 12"/>
</dbReference>
<accession>A0A5N5KND7</accession>
<evidence type="ECO:0000313" key="1">
    <source>
        <dbReference type="EMBL" id="KAB5531688.1"/>
    </source>
</evidence>
<organism evidence="1 2">
    <name type="scientific">Salix brachista</name>
    <dbReference type="NCBI Taxonomy" id="2182728"/>
    <lineage>
        <taxon>Eukaryota</taxon>
        <taxon>Viridiplantae</taxon>
        <taxon>Streptophyta</taxon>
        <taxon>Embryophyta</taxon>
        <taxon>Tracheophyta</taxon>
        <taxon>Spermatophyta</taxon>
        <taxon>Magnoliopsida</taxon>
        <taxon>eudicotyledons</taxon>
        <taxon>Gunneridae</taxon>
        <taxon>Pentapetalae</taxon>
        <taxon>rosids</taxon>
        <taxon>fabids</taxon>
        <taxon>Malpighiales</taxon>
        <taxon>Salicaceae</taxon>
        <taxon>Saliceae</taxon>
        <taxon>Salix</taxon>
    </lineage>
</organism>
<keyword evidence="2" id="KW-1185">Reference proteome</keyword>
<dbReference type="AlphaFoldDB" id="A0A5N5KND7"/>
<name>A0A5N5KND7_9ROSI</name>